<protein>
    <submittedName>
        <fullName evidence="1">Uncharacterized protein</fullName>
    </submittedName>
</protein>
<dbReference type="AlphaFoldDB" id="A0A8S2WD98"/>
<reference evidence="1" key="1">
    <citation type="submission" date="2021-02" db="EMBL/GenBank/DDBJ databases">
        <authorList>
            <person name="Nowell W R."/>
        </authorList>
    </citation>
    <scope>NUCLEOTIDE SEQUENCE</scope>
</reference>
<feature type="non-terminal residue" evidence="1">
    <location>
        <position position="1"/>
    </location>
</feature>
<proteinExistence type="predicted"/>
<dbReference type="EMBL" id="CAJOBI010064746">
    <property type="protein sequence ID" value="CAF4430862.1"/>
    <property type="molecule type" value="Genomic_DNA"/>
</dbReference>
<organism evidence="1 2">
    <name type="scientific">Rotaria magnacalcarata</name>
    <dbReference type="NCBI Taxonomy" id="392030"/>
    <lineage>
        <taxon>Eukaryota</taxon>
        <taxon>Metazoa</taxon>
        <taxon>Spiralia</taxon>
        <taxon>Gnathifera</taxon>
        <taxon>Rotifera</taxon>
        <taxon>Eurotatoria</taxon>
        <taxon>Bdelloidea</taxon>
        <taxon>Philodinida</taxon>
        <taxon>Philodinidae</taxon>
        <taxon>Rotaria</taxon>
    </lineage>
</organism>
<evidence type="ECO:0000313" key="2">
    <source>
        <dbReference type="Proteomes" id="UP000676336"/>
    </source>
</evidence>
<evidence type="ECO:0000313" key="1">
    <source>
        <dbReference type="EMBL" id="CAF4430862.1"/>
    </source>
</evidence>
<sequence length="28" mass="3449">MKIYTRKIPPIDLSEDEKRKLLAIEEYR</sequence>
<comment type="caution">
    <text evidence="1">The sequence shown here is derived from an EMBL/GenBank/DDBJ whole genome shotgun (WGS) entry which is preliminary data.</text>
</comment>
<name>A0A8S2WD98_9BILA</name>
<gene>
    <name evidence="1" type="ORF">SMN809_LOCUS31811</name>
</gene>
<accession>A0A8S2WD98</accession>
<dbReference type="Proteomes" id="UP000676336">
    <property type="component" value="Unassembled WGS sequence"/>
</dbReference>